<name>A0AAV6XFI3_9LAMI</name>
<dbReference type="PANTHER" id="PTHR47718">
    <property type="entry name" value="OS01G0519700 PROTEIN"/>
    <property type="match status" value="1"/>
</dbReference>
<dbReference type="EMBL" id="WHWC01000007">
    <property type="protein sequence ID" value="KAG8379222.1"/>
    <property type="molecule type" value="Genomic_DNA"/>
</dbReference>
<comment type="caution">
    <text evidence="6">The sequence shown here is derived from an EMBL/GenBank/DDBJ whole genome shotgun (WGS) entry which is preliminary data.</text>
</comment>
<evidence type="ECO:0000313" key="7">
    <source>
        <dbReference type="Proteomes" id="UP000826271"/>
    </source>
</evidence>
<gene>
    <name evidence="6" type="ORF">BUALT_Bualt07G0066100</name>
</gene>
<evidence type="ECO:0000313" key="6">
    <source>
        <dbReference type="EMBL" id="KAG8379222.1"/>
    </source>
</evidence>
<dbReference type="GO" id="GO:0008270">
    <property type="term" value="F:zinc ion binding"/>
    <property type="evidence" value="ECO:0007669"/>
    <property type="project" value="UniProtKB-KW"/>
</dbReference>
<dbReference type="Pfam" id="PF04434">
    <property type="entry name" value="SWIM"/>
    <property type="match status" value="1"/>
</dbReference>
<sequence length="830" mass="95447">MTENYFTTPEANVCDFPDLNGNDEDAEIECTDQCTFGELGRDEHIEVHSSIIEEFESRLTIGQTVKSAGDAYLLYCKYAHAKGFSVKKGDQRCFPHTKELQSKDFDCSCEGVKDERRSINRKPVYQKPITRTGCKARLKVGREWGGEWKVTKFLMEHNHEMVASGQVHLLRSSHNISHAHKSTLEAMVNAGISPTTAFSYMESEAHGPQNLGFTRKDAFDYLDRLRRKTKIEDGDASALLQYFIKKSNKETSFYWSVQMGDDNRMMNFFFRDYRCMIDYEYFGDVVSVDTTYRTNRYDLICAPFVGINHHKQNVMFGLAFMSDETESSFEWLFSTFLESMNGKQPETVFTDQCQAMMNAVGTIFPCAHHRLCQWHINQNAPSHFGSLNGDSRFKELWYECMSRCDSEEDFEAKWRIMIDKYNLTSHKWLNGMYKLRRKWATAFSNDKFSAGLLATSRSEGTNSCLKKMGDRTISLYNFVLNYEKVQENWRAKEKAEDTRCRHGKPPMIVKNNPLLNQVAKVYTLNMYHKFEEELVGSLSTAFELYEVGDFLVKFKATSHGPNSRVRRVVFDKHKCEVQCSCHKFETMGILCKHALKALDFMNVGFLPESYIKKRWTKNVRNRVPYNESGENGSGHVSEMVFVNQIMRSTYDLAMRCKVHEETRKMMNENLESSTRHANSLFEKLNLDVPNTCDDLSVDDDNDKINEVVVRNPLFVKSRGVTNARIRGHWDAKSKKITKGTQRKEKCSQDATCAPISQEATDIQSSDYMPGYSRQSGSFTAQFDTNRSYSPLPMPFATTSSVARDPNNGQFYMGGQTTYVYPFGAHPLSQN</sequence>
<keyword evidence="3" id="KW-0862">Zinc</keyword>
<keyword evidence="7" id="KW-1185">Reference proteome</keyword>
<dbReference type="InterPro" id="IPR006564">
    <property type="entry name" value="Znf_PMZ"/>
</dbReference>
<dbReference type="Pfam" id="PF10551">
    <property type="entry name" value="MULE"/>
    <property type="match status" value="1"/>
</dbReference>
<feature type="domain" description="SWIM-type" evidence="5">
    <location>
        <begin position="566"/>
        <end position="602"/>
    </location>
</feature>
<evidence type="ECO:0000259" key="5">
    <source>
        <dbReference type="PROSITE" id="PS50966"/>
    </source>
</evidence>
<organism evidence="6 7">
    <name type="scientific">Buddleja alternifolia</name>
    <dbReference type="NCBI Taxonomy" id="168488"/>
    <lineage>
        <taxon>Eukaryota</taxon>
        <taxon>Viridiplantae</taxon>
        <taxon>Streptophyta</taxon>
        <taxon>Embryophyta</taxon>
        <taxon>Tracheophyta</taxon>
        <taxon>Spermatophyta</taxon>
        <taxon>Magnoliopsida</taxon>
        <taxon>eudicotyledons</taxon>
        <taxon>Gunneridae</taxon>
        <taxon>Pentapetalae</taxon>
        <taxon>asterids</taxon>
        <taxon>lamiids</taxon>
        <taxon>Lamiales</taxon>
        <taxon>Scrophulariaceae</taxon>
        <taxon>Buddlejeae</taxon>
        <taxon>Buddleja</taxon>
    </lineage>
</organism>
<dbReference type="PANTHER" id="PTHR47718:SF17">
    <property type="entry name" value="PROTEIN FAR1-RELATED SEQUENCE 5-LIKE"/>
    <property type="match status" value="1"/>
</dbReference>
<dbReference type="Pfam" id="PF03101">
    <property type="entry name" value="FAR1"/>
    <property type="match status" value="1"/>
</dbReference>
<evidence type="ECO:0000256" key="4">
    <source>
        <dbReference type="PROSITE-ProRule" id="PRU00325"/>
    </source>
</evidence>
<dbReference type="SMART" id="SM00575">
    <property type="entry name" value="ZnF_PMZ"/>
    <property type="match status" value="1"/>
</dbReference>
<dbReference type="InterPro" id="IPR007527">
    <property type="entry name" value="Znf_SWIM"/>
</dbReference>
<dbReference type="InterPro" id="IPR018289">
    <property type="entry name" value="MULE_transposase_dom"/>
</dbReference>
<keyword evidence="1" id="KW-0479">Metal-binding</keyword>
<dbReference type="InterPro" id="IPR004330">
    <property type="entry name" value="FAR1_DNA_bnd_dom"/>
</dbReference>
<accession>A0AAV6XFI3</accession>
<evidence type="ECO:0000256" key="2">
    <source>
        <dbReference type="ARBA" id="ARBA00022771"/>
    </source>
</evidence>
<dbReference type="Proteomes" id="UP000826271">
    <property type="component" value="Unassembled WGS sequence"/>
</dbReference>
<dbReference type="PROSITE" id="PS50966">
    <property type="entry name" value="ZF_SWIM"/>
    <property type="match status" value="1"/>
</dbReference>
<protein>
    <recommendedName>
        <fullName evidence="5">SWIM-type domain-containing protein</fullName>
    </recommendedName>
</protein>
<reference evidence="6" key="1">
    <citation type="submission" date="2019-10" db="EMBL/GenBank/DDBJ databases">
        <authorList>
            <person name="Zhang R."/>
            <person name="Pan Y."/>
            <person name="Wang J."/>
            <person name="Ma R."/>
            <person name="Yu S."/>
        </authorList>
    </citation>
    <scope>NUCLEOTIDE SEQUENCE</scope>
    <source>
        <strain evidence="6">LA-IB0</strain>
        <tissue evidence="6">Leaf</tissue>
    </source>
</reference>
<evidence type="ECO:0000256" key="1">
    <source>
        <dbReference type="ARBA" id="ARBA00022723"/>
    </source>
</evidence>
<proteinExistence type="predicted"/>
<evidence type="ECO:0000256" key="3">
    <source>
        <dbReference type="ARBA" id="ARBA00022833"/>
    </source>
</evidence>
<dbReference type="AlphaFoldDB" id="A0AAV6XFI3"/>
<keyword evidence="2 4" id="KW-0863">Zinc-finger</keyword>